<proteinExistence type="predicted"/>
<evidence type="ECO:0000313" key="3">
    <source>
        <dbReference type="Proteomes" id="UP000765509"/>
    </source>
</evidence>
<organism evidence="2 3">
    <name type="scientific">Austropuccinia psidii MF-1</name>
    <dbReference type="NCBI Taxonomy" id="1389203"/>
    <lineage>
        <taxon>Eukaryota</taxon>
        <taxon>Fungi</taxon>
        <taxon>Dikarya</taxon>
        <taxon>Basidiomycota</taxon>
        <taxon>Pucciniomycotina</taxon>
        <taxon>Pucciniomycetes</taxon>
        <taxon>Pucciniales</taxon>
        <taxon>Sphaerophragmiaceae</taxon>
        <taxon>Austropuccinia</taxon>
    </lineage>
</organism>
<reference evidence="2" key="1">
    <citation type="submission" date="2021-03" db="EMBL/GenBank/DDBJ databases">
        <title>Draft genome sequence of rust myrtle Austropuccinia psidii MF-1, a brazilian biotype.</title>
        <authorList>
            <person name="Quecine M.C."/>
            <person name="Pachon D.M.R."/>
            <person name="Bonatelli M.L."/>
            <person name="Correr F.H."/>
            <person name="Franceschini L.M."/>
            <person name="Leite T.F."/>
            <person name="Margarido G.R.A."/>
            <person name="Almeida C.A."/>
            <person name="Ferrarezi J.A."/>
            <person name="Labate C.A."/>
        </authorList>
    </citation>
    <scope>NUCLEOTIDE SEQUENCE</scope>
    <source>
        <strain evidence="2">MF-1</strain>
    </source>
</reference>
<keyword evidence="3" id="KW-1185">Reference proteome</keyword>
<dbReference type="Proteomes" id="UP000765509">
    <property type="component" value="Unassembled WGS sequence"/>
</dbReference>
<gene>
    <name evidence="2" type="ORF">O181_027793</name>
</gene>
<dbReference type="EMBL" id="AVOT02009426">
    <property type="protein sequence ID" value="MBW0488078.1"/>
    <property type="molecule type" value="Genomic_DNA"/>
</dbReference>
<feature type="region of interest" description="Disordered" evidence="1">
    <location>
        <begin position="238"/>
        <end position="296"/>
    </location>
</feature>
<comment type="caution">
    <text evidence="2">The sequence shown here is derived from an EMBL/GenBank/DDBJ whole genome shotgun (WGS) entry which is preliminary data.</text>
</comment>
<sequence length="386" mass="42995">MSWSKVQCGSFWWSHDWNPFCHSSSEGSVCSTSPKHMKCSAWPKCLPMLCKILTMCAYRDDLAIAQRGEFNIVISIAHELCNSNVQGVSMSIMTPQQTGAISQPKLMLYSLFIWPPKPLFKLHHPDIMLHTRNAHLLSNPSDHAARGVPAQDGLARTPLWSMMMKVFPSRNGNRDPKQAERKESAQLALSSPVTIFPPPLLGHHMIVTSLLEWSEVIIWPMKEGNGERTFKLGPIVTHGIQTPKKPRGNPLQAQVAPDEPSKHDEPPIPGPSSSSEPPEDIPTCEPEPEVAPTQYTEEPFGNSPLLFLYSYQLFLTPPLNISSLSCYSALVPPRTAPPPPLIPTMTLARNLPTLIIPQAMIHKSINQILWEHCCLLHMIPFMDAAH</sequence>
<accession>A0A9Q3H185</accession>
<evidence type="ECO:0000256" key="1">
    <source>
        <dbReference type="SAM" id="MobiDB-lite"/>
    </source>
</evidence>
<evidence type="ECO:0000313" key="2">
    <source>
        <dbReference type="EMBL" id="MBW0488078.1"/>
    </source>
</evidence>
<dbReference type="AlphaFoldDB" id="A0A9Q3H185"/>
<protein>
    <submittedName>
        <fullName evidence="2">Uncharacterized protein</fullName>
    </submittedName>
</protein>
<name>A0A9Q3H185_9BASI</name>